<keyword evidence="3" id="KW-1185">Reference proteome</keyword>
<dbReference type="OrthoDB" id="2419892at2759"/>
<evidence type="ECO:0000313" key="2">
    <source>
        <dbReference type="EMBL" id="CAG8769000.1"/>
    </source>
</evidence>
<feature type="non-terminal residue" evidence="2">
    <location>
        <position position="61"/>
    </location>
</feature>
<evidence type="ECO:0000256" key="1">
    <source>
        <dbReference type="SAM" id="MobiDB-lite"/>
    </source>
</evidence>
<feature type="region of interest" description="Disordered" evidence="1">
    <location>
        <begin position="27"/>
        <end position="61"/>
    </location>
</feature>
<sequence length="61" mass="7368">MRQTRVEDDIIEDDDLYEECINKHNDEDVNKNDEYKEITDKNNDNRKSIHDCEKPNKGKEK</sequence>
<gene>
    <name evidence="2" type="ORF">RFULGI_LOCUS14913</name>
</gene>
<organism evidence="2 3">
    <name type="scientific">Racocetra fulgida</name>
    <dbReference type="NCBI Taxonomy" id="60492"/>
    <lineage>
        <taxon>Eukaryota</taxon>
        <taxon>Fungi</taxon>
        <taxon>Fungi incertae sedis</taxon>
        <taxon>Mucoromycota</taxon>
        <taxon>Glomeromycotina</taxon>
        <taxon>Glomeromycetes</taxon>
        <taxon>Diversisporales</taxon>
        <taxon>Gigasporaceae</taxon>
        <taxon>Racocetra</taxon>
    </lineage>
</organism>
<accession>A0A9N9NVY1</accession>
<dbReference type="Proteomes" id="UP000789396">
    <property type="component" value="Unassembled WGS sequence"/>
</dbReference>
<evidence type="ECO:0000313" key="3">
    <source>
        <dbReference type="Proteomes" id="UP000789396"/>
    </source>
</evidence>
<proteinExistence type="predicted"/>
<protein>
    <submittedName>
        <fullName evidence="2">14260_t:CDS:1</fullName>
    </submittedName>
</protein>
<dbReference type="EMBL" id="CAJVPZ010045277">
    <property type="protein sequence ID" value="CAG8769000.1"/>
    <property type="molecule type" value="Genomic_DNA"/>
</dbReference>
<dbReference type="AlphaFoldDB" id="A0A9N9NVY1"/>
<reference evidence="2" key="1">
    <citation type="submission" date="2021-06" db="EMBL/GenBank/DDBJ databases">
        <authorList>
            <person name="Kallberg Y."/>
            <person name="Tangrot J."/>
            <person name="Rosling A."/>
        </authorList>
    </citation>
    <scope>NUCLEOTIDE SEQUENCE</scope>
    <source>
        <strain evidence="2">IN212</strain>
    </source>
</reference>
<name>A0A9N9NVY1_9GLOM</name>
<comment type="caution">
    <text evidence="2">The sequence shown here is derived from an EMBL/GenBank/DDBJ whole genome shotgun (WGS) entry which is preliminary data.</text>
</comment>